<dbReference type="EMBL" id="DSIY01000053">
    <property type="protein sequence ID" value="HEG90297.1"/>
    <property type="molecule type" value="Genomic_DNA"/>
</dbReference>
<evidence type="ECO:0000256" key="8">
    <source>
        <dbReference type="ARBA" id="ARBA00023136"/>
    </source>
</evidence>
<dbReference type="InterPro" id="IPR001901">
    <property type="entry name" value="Translocase_SecE/Sec61-g"/>
</dbReference>
<dbReference type="InterPro" id="IPR038379">
    <property type="entry name" value="SecE_sf"/>
</dbReference>
<comment type="subcellular location">
    <subcellularLocation>
        <location evidence="9">Cell membrane</location>
        <topology evidence="9">Single-pass membrane protein</topology>
    </subcellularLocation>
    <subcellularLocation>
        <location evidence="1">Membrane</location>
    </subcellularLocation>
</comment>
<dbReference type="Gene3D" id="1.20.5.1030">
    <property type="entry name" value="Preprotein translocase secy subunit"/>
    <property type="match status" value="1"/>
</dbReference>
<gene>
    <name evidence="9 10" type="primary">secE</name>
    <name evidence="10" type="ORF">ENP34_02480</name>
</gene>
<proteinExistence type="inferred from homology"/>
<comment type="subunit">
    <text evidence="9">Component of the Sec protein translocase complex. Heterotrimer consisting of SecY, SecE and SecG subunits. The heterotrimers can form oligomers, although 1 heterotrimer is thought to be able to translocate proteins. Interacts with the ribosome. Interacts with SecDF, and other proteins may be involved. Interacts with SecA.</text>
</comment>
<reference evidence="10" key="1">
    <citation type="journal article" date="2020" name="mSystems">
        <title>Genome- and Community-Level Interaction Insights into Carbon Utilization and Element Cycling Functions of Hydrothermarchaeota in Hydrothermal Sediment.</title>
        <authorList>
            <person name="Zhou Z."/>
            <person name="Liu Y."/>
            <person name="Xu W."/>
            <person name="Pan J."/>
            <person name="Luo Z.H."/>
            <person name="Li M."/>
        </authorList>
    </citation>
    <scope>NUCLEOTIDE SEQUENCE [LARGE SCALE GENOMIC DNA]</scope>
    <source>
        <strain evidence="10">SpSt-210</strain>
    </source>
</reference>
<evidence type="ECO:0000256" key="6">
    <source>
        <dbReference type="ARBA" id="ARBA00022989"/>
    </source>
</evidence>
<evidence type="ECO:0000256" key="1">
    <source>
        <dbReference type="ARBA" id="ARBA00004370"/>
    </source>
</evidence>
<dbReference type="GO" id="GO:0065002">
    <property type="term" value="P:intracellular protein transmembrane transport"/>
    <property type="evidence" value="ECO:0007669"/>
    <property type="project" value="UniProtKB-UniRule"/>
</dbReference>
<evidence type="ECO:0000256" key="5">
    <source>
        <dbReference type="ARBA" id="ARBA00022927"/>
    </source>
</evidence>
<keyword evidence="8 9" id="KW-0472">Membrane</keyword>
<evidence type="ECO:0000256" key="4">
    <source>
        <dbReference type="ARBA" id="ARBA00022692"/>
    </source>
</evidence>
<dbReference type="HAMAP" id="MF_00422">
    <property type="entry name" value="SecE"/>
    <property type="match status" value="1"/>
</dbReference>
<keyword evidence="3 9" id="KW-1003">Cell membrane</keyword>
<dbReference type="GO" id="GO:0005886">
    <property type="term" value="C:plasma membrane"/>
    <property type="evidence" value="ECO:0007669"/>
    <property type="project" value="UniProtKB-SubCell"/>
</dbReference>
<dbReference type="GO" id="GO:0043952">
    <property type="term" value="P:protein transport by the Sec complex"/>
    <property type="evidence" value="ECO:0007669"/>
    <property type="project" value="UniProtKB-UniRule"/>
</dbReference>
<keyword evidence="6 9" id="KW-1133">Transmembrane helix</keyword>
<dbReference type="PANTHER" id="PTHR33910:SF1">
    <property type="entry name" value="PROTEIN TRANSLOCASE SUBUNIT SECE"/>
    <property type="match status" value="1"/>
</dbReference>
<organism evidence="10">
    <name type="scientific">Thermorudis peleae</name>
    <dbReference type="NCBI Taxonomy" id="1382356"/>
    <lineage>
        <taxon>Bacteria</taxon>
        <taxon>Pseudomonadati</taxon>
        <taxon>Thermomicrobiota</taxon>
        <taxon>Thermomicrobia</taxon>
        <taxon>Thermomicrobia incertae sedis</taxon>
        <taxon>Thermorudis</taxon>
    </lineage>
</organism>
<evidence type="ECO:0000256" key="7">
    <source>
        <dbReference type="ARBA" id="ARBA00023010"/>
    </source>
</evidence>
<keyword evidence="5 9" id="KW-0653">Protein transport</keyword>
<dbReference type="GO" id="GO:0006605">
    <property type="term" value="P:protein targeting"/>
    <property type="evidence" value="ECO:0007669"/>
    <property type="project" value="UniProtKB-UniRule"/>
</dbReference>
<evidence type="ECO:0000256" key="3">
    <source>
        <dbReference type="ARBA" id="ARBA00022475"/>
    </source>
</evidence>
<evidence type="ECO:0000313" key="10">
    <source>
        <dbReference type="EMBL" id="HEG90297.1"/>
    </source>
</evidence>
<accession>A0A831X6P8</accession>
<keyword evidence="7 9" id="KW-0811">Translocation</keyword>
<keyword evidence="4 9" id="KW-0812">Transmembrane</keyword>
<keyword evidence="2 9" id="KW-0813">Transport</keyword>
<dbReference type="PANTHER" id="PTHR33910">
    <property type="entry name" value="PROTEIN TRANSLOCASE SUBUNIT SECE"/>
    <property type="match status" value="1"/>
</dbReference>
<sequence length="86" mass="9614">MATKTQPQARAKPRATERVRARRSRLAGLRQLIADVRAEVKKITWPDRETTRKLTILVIGLSAALGVLLGAIDAIFVRLWDLLQAL</sequence>
<name>A0A831X6P8_9BACT</name>
<dbReference type="NCBIfam" id="TIGR00964">
    <property type="entry name" value="secE_bact"/>
    <property type="match status" value="1"/>
</dbReference>
<comment type="function">
    <text evidence="9">Essential subunit of the Sec protein translocation channel SecYEG. Clamps together the 2 halves of SecY. May contact the channel plug during translocation.</text>
</comment>
<dbReference type="GO" id="GO:0009306">
    <property type="term" value="P:protein secretion"/>
    <property type="evidence" value="ECO:0007669"/>
    <property type="project" value="UniProtKB-UniRule"/>
</dbReference>
<evidence type="ECO:0000256" key="9">
    <source>
        <dbReference type="HAMAP-Rule" id="MF_00422"/>
    </source>
</evidence>
<dbReference type="InterPro" id="IPR005807">
    <property type="entry name" value="SecE_bac"/>
</dbReference>
<dbReference type="GO" id="GO:0008320">
    <property type="term" value="F:protein transmembrane transporter activity"/>
    <property type="evidence" value="ECO:0007669"/>
    <property type="project" value="UniProtKB-UniRule"/>
</dbReference>
<evidence type="ECO:0000256" key="2">
    <source>
        <dbReference type="ARBA" id="ARBA00022448"/>
    </source>
</evidence>
<comment type="caution">
    <text evidence="10">The sequence shown here is derived from an EMBL/GenBank/DDBJ whole genome shotgun (WGS) entry which is preliminary data.</text>
</comment>
<dbReference type="AlphaFoldDB" id="A0A831X6P8"/>
<comment type="similarity">
    <text evidence="9">Belongs to the SecE/SEC61-gamma family.</text>
</comment>
<protein>
    <recommendedName>
        <fullName evidence="9">Protein translocase subunit SecE</fullName>
    </recommendedName>
</protein>
<dbReference type="Pfam" id="PF00584">
    <property type="entry name" value="SecE"/>
    <property type="match status" value="1"/>
</dbReference>
<feature type="transmembrane region" description="Helical" evidence="9">
    <location>
        <begin position="54"/>
        <end position="80"/>
    </location>
</feature>